<dbReference type="AlphaFoldDB" id="A0A6A2YQF2"/>
<organism evidence="1 2">
    <name type="scientific">Hibiscus syriacus</name>
    <name type="common">Rose of Sharon</name>
    <dbReference type="NCBI Taxonomy" id="106335"/>
    <lineage>
        <taxon>Eukaryota</taxon>
        <taxon>Viridiplantae</taxon>
        <taxon>Streptophyta</taxon>
        <taxon>Embryophyta</taxon>
        <taxon>Tracheophyta</taxon>
        <taxon>Spermatophyta</taxon>
        <taxon>Magnoliopsida</taxon>
        <taxon>eudicotyledons</taxon>
        <taxon>Gunneridae</taxon>
        <taxon>Pentapetalae</taxon>
        <taxon>rosids</taxon>
        <taxon>malvids</taxon>
        <taxon>Malvales</taxon>
        <taxon>Malvaceae</taxon>
        <taxon>Malvoideae</taxon>
        <taxon>Hibiscus</taxon>
    </lineage>
</organism>
<comment type="caution">
    <text evidence="1">The sequence shown here is derived from an EMBL/GenBank/DDBJ whole genome shotgun (WGS) entry which is preliminary data.</text>
</comment>
<reference evidence="1" key="1">
    <citation type="submission" date="2019-09" db="EMBL/GenBank/DDBJ databases">
        <title>Draft genome information of white flower Hibiscus syriacus.</title>
        <authorList>
            <person name="Kim Y.-M."/>
        </authorList>
    </citation>
    <scope>NUCLEOTIDE SEQUENCE [LARGE SCALE GENOMIC DNA]</scope>
    <source>
        <strain evidence="1">YM2019G1</strain>
    </source>
</reference>
<name>A0A6A2YQF2_HIBSY</name>
<evidence type="ECO:0000313" key="1">
    <source>
        <dbReference type="EMBL" id="KAE8681517.1"/>
    </source>
</evidence>
<evidence type="ECO:0000313" key="2">
    <source>
        <dbReference type="Proteomes" id="UP000436088"/>
    </source>
</evidence>
<keyword evidence="2" id="KW-1185">Reference proteome</keyword>
<accession>A0A6A2YQF2</accession>
<gene>
    <name evidence="1" type="ORF">F3Y22_tig00111330pilonHSYRG01243</name>
</gene>
<dbReference type="EMBL" id="VEPZ02001308">
    <property type="protein sequence ID" value="KAE8681517.1"/>
    <property type="molecule type" value="Genomic_DNA"/>
</dbReference>
<dbReference type="Proteomes" id="UP000436088">
    <property type="component" value="Unassembled WGS sequence"/>
</dbReference>
<sequence length="114" mass="12775">MKAKIRRLRFVVITHRPSSEIYIPITVGINGLHHSCTIIDPTLHSQLIQNKMQLVHRDQAVLVPFRQIEGDGDSIGRRAAQSGELGQINDAVFFGVDVFQDMFQFILRVAAGAH</sequence>
<proteinExistence type="predicted"/>
<protein>
    <submittedName>
        <fullName evidence="1">Uncharacterized protein</fullName>
    </submittedName>
</protein>